<proteinExistence type="predicted"/>
<reference evidence="1 2" key="1">
    <citation type="journal article" date="2022" name="Genome Biol. Evol.">
        <title>The Spruce Budworm Genome: Reconstructing the Evolutionary History of Antifreeze Proteins.</title>
        <authorList>
            <person name="Beliveau C."/>
            <person name="Gagne P."/>
            <person name="Picq S."/>
            <person name="Vernygora O."/>
            <person name="Keeling C.I."/>
            <person name="Pinkney K."/>
            <person name="Doucet D."/>
            <person name="Wen F."/>
            <person name="Johnston J.S."/>
            <person name="Maaroufi H."/>
            <person name="Boyle B."/>
            <person name="Laroche J."/>
            <person name="Dewar K."/>
            <person name="Juretic N."/>
            <person name="Blackburn G."/>
            <person name="Nisole A."/>
            <person name="Brunet B."/>
            <person name="Brandao M."/>
            <person name="Lumley L."/>
            <person name="Duan J."/>
            <person name="Quan G."/>
            <person name="Lucarotti C.J."/>
            <person name="Roe A.D."/>
            <person name="Sperling F.A.H."/>
            <person name="Levesque R.C."/>
            <person name="Cusson M."/>
        </authorList>
    </citation>
    <scope>NUCLEOTIDE SEQUENCE [LARGE SCALE GENOMIC DNA]</scope>
    <source>
        <strain evidence="1">Glfc:IPQL:Cfum</strain>
    </source>
</reference>
<sequence length="152" mass="16339">MTRVEVPWRLAACRRRHVATPAPASAHVRRHVTPPSVSPRKSVNSKDTLEDKKDDSELWEAQAAFLGPNLWDKTLPYDPDLKYVDLDEFLSENGMQGEALGGAHLGGSAFGPGAGLALGLQAPVTKRERSPSPSDCMSPDTINPPLSPADSS</sequence>
<comment type="caution">
    <text evidence="1">The sequence shown here is derived from an EMBL/GenBank/DDBJ whole genome shotgun (WGS) entry which is preliminary data.</text>
</comment>
<name>A0ACC0K2J2_CHOFU</name>
<protein>
    <submittedName>
        <fullName evidence="1">Uncharacterized protein</fullName>
    </submittedName>
</protein>
<dbReference type="EMBL" id="CM046131">
    <property type="protein sequence ID" value="KAI8430472.1"/>
    <property type="molecule type" value="Genomic_DNA"/>
</dbReference>
<organism evidence="1 2">
    <name type="scientific">Choristoneura fumiferana</name>
    <name type="common">Spruce budworm moth</name>
    <name type="synonym">Archips fumiferana</name>
    <dbReference type="NCBI Taxonomy" id="7141"/>
    <lineage>
        <taxon>Eukaryota</taxon>
        <taxon>Metazoa</taxon>
        <taxon>Ecdysozoa</taxon>
        <taxon>Arthropoda</taxon>
        <taxon>Hexapoda</taxon>
        <taxon>Insecta</taxon>
        <taxon>Pterygota</taxon>
        <taxon>Neoptera</taxon>
        <taxon>Endopterygota</taxon>
        <taxon>Lepidoptera</taxon>
        <taxon>Glossata</taxon>
        <taxon>Ditrysia</taxon>
        <taxon>Tortricoidea</taxon>
        <taxon>Tortricidae</taxon>
        <taxon>Tortricinae</taxon>
        <taxon>Choristoneura</taxon>
    </lineage>
</organism>
<evidence type="ECO:0000313" key="2">
    <source>
        <dbReference type="Proteomes" id="UP001064048"/>
    </source>
</evidence>
<evidence type="ECO:0000313" key="1">
    <source>
        <dbReference type="EMBL" id="KAI8430472.1"/>
    </source>
</evidence>
<accession>A0ACC0K2J2</accession>
<dbReference type="Proteomes" id="UP001064048">
    <property type="component" value="Chromosome Z"/>
</dbReference>
<keyword evidence="2" id="KW-1185">Reference proteome</keyword>
<gene>
    <name evidence="1" type="ORF">MSG28_000733</name>
</gene>